<evidence type="ECO:0000313" key="3">
    <source>
        <dbReference type="Proteomes" id="UP000552644"/>
    </source>
</evidence>
<feature type="region of interest" description="Disordered" evidence="1">
    <location>
        <begin position="15"/>
        <end position="49"/>
    </location>
</feature>
<keyword evidence="3" id="KW-1185">Reference proteome</keyword>
<accession>A0A7W7QR90</accession>
<protein>
    <submittedName>
        <fullName evidence="2">Uncharacterized protein</fullName>
    </submittedName>
</protein>
<gene>
    <name evidence="2" type="ORF">FHS44_005376</name>
</gene>
<evidence type="ECO:0000256" key="1">
    <source>
        <dbReference type="SAM" id="MobiDB-lite"/>
    </source>
</evidence>
<dbReference type="EMBL" id="JACHJP010000006">
    <property type="protein sequence ID" value="MBB4918249.1"/>
    <property type="molecule type" value="Genomic_DNA"/>
</dbReference>
<reference evidence="2 3" key="1">
    <citation type="submission" date="2020-08" db="EMBL/GenBank/DDBJ databases">
        <title>Genomic Encyclopedia of Type Strains, Phase III (KMG-III): the genomes of soil and plant-associated and newly described type strains.</title>
        <authorList>
            <person name="Whitman W."/>
        </authorList>
    </citation>
    <scope>NUCLEOTIDE SEQUENCE [LARGE SCALE GENOMIC DNA]</scope>
    <source>
        <strain evidence="2 3">CECT 8840</strain>
    </source>
</reference>
<organism evidence="2 3">
    <name type="scientific">Streptosporangium saharense</name>
    <dbReference type="NCBI Taxonomy" id="1706840"/>
    <lineage>
        <taxon>Bacteria</taxon>
        <taxon>Bacillati</taxon>
        <taxon>Actinomycetota</taxon>
        <taxon>Actinomycetes</taxon>
        <taxon>Streptosporangiales</taxon>
        <taxon>Streptosporangiaceae</taxon>
        <taxon>Streptosporangium</taxon>
    </lineage>
</organism>
<comment type="caution">
    <text evidence="2">The sequence shown here is derived from an EMBL/GenBank/DDBJ whole genome shotgun (WGS) entry which is preliminary data.</text>
</comment>
<sequence>MNTLVGGLGFERTGAFGALGTEMPPRAETVQSPDHGTPTDSFPSPVFFP</sequence>
<name>A0A7W7QR90_9ACTN</name>
<feature type="compositionally biased region" description="Polar residues" evidence="1">
    <location>
        <begin position="29"/>
        <end position="42"/>
    </location>
</feature>
<evidence type="ECO:0000313" key="2">
    <source>
        <dbReference type="EMBL" id="MBB4918249.1"/>
    </source>
</evidence>
<dbReference type="AlphaFoldDB" id="A0A7W7QR90"/>
<dbReference type="Proteomes" id="UP000552644">
    <property type="component" value="Unassembled WGS sequence"/>
</dbReference>
<proteinExistence type="predicted"/>